<accession>W4UZP5</accession>
<dbReference type="Gene3D" id="3.30.559.30">
    <property type="entry name" value="Nonribosomal peptide synthetase, condensation domain"/>
    <property type="match status" value="1"/>
</dbReference>
<proteinExistence type="predicted"/>
<evidence type="ECO:0000313" key="2">
    <source>
        <dbReference type="EMBL" id="GAE86740.1"/>
    </source>
</evidence>
<dbReference type="SUPFAM" id="SSF52777">
    <property type="entry name" value="CoA-dependent acyltransferases"/>
    <property type="match status" value="1"/>
</dbReference>
<keyword evidence="3" id="KW-1185">Reference proteome</keyword>
<dbReference type="Pfam" id="PF00668">
    <property type="entry name" value="Condensation"/>
    <property type="match status" value="1"/>
</dbReference>
<gene>
    <name evidence="2" type="ORF">JCM21531_61</name>
</gene>
<dbReference type="InterPro" id="IPR001242">
    <property type="entry name" value="Condensation_dom"/>
</dbReference>
<dbReference type="OrthoDB" id="9778383at2"/>
<dbReference type="AlphaFoldDB" id="W4UZP5"/>
<protein>
    <submittedName>
        <fullName evidence="2">Long-chain-fatty-acid-CoA ligase</fullName>
    </submittedName>
</protein>
<evidence type="ECO:0000259" key="1">
    <source>
        <dbReference type="Pfam" id="PF00668"/>
    </source>
</evidence>
<sequence length="152" mass="17604">MIEKKNAVLLEKRPEEAKKYWLEKLSSEMSCASLPVDFARTDKYKRAECKINFDKKSLDKLLEVYGDNELDLYTFLLTVYKVLLFKYTGQEDITVASPVIGENCKANRIIPLRDFIEDEITFDQLLGRVANTVNEAYENQCYPISDVVICWA</sequence>
<dbReference type="Proteomes" id="UP000019109">
    <property type="component" value="Unassembled WGS sequence"/>
</dbReference>
<dbReference type="STRING" id="1294263.JCM21531_61"/>
<feature type="domain" description="Condensation" evidence="1">
    <location>
        <begin position="2"/>
        <end position="147"/>
    </location>
</feature>
<dbReference type="EMBL" id="BAVR01000001">
    <property type="protein sequence ID" value="GAE86740.1"/>
    <property type="molecule type" value="Genomic_DNA"/>
</dbReference>
<dbReference type="RefSeq" id="WP_054846938.1">
    <property type="nucleotide sequence ID" value="NZ_BAVR01000001.1"/>
</dbReference>
<dbReference type="GO" id="GO:0016874">
    <property type="term" value="F:ligase activity"/>
    <property type="evidence" value="ECO:0007669"/>
    <property type="project" value="UniProtKB-KW"/>
</dbReference>
<organism evidence="2 3">
    <name type="scientific">Acetivibrio straminisolvens JCM 21531</name>
    <dbReference type="NCBI Taxonomy" id="1294263"/>
    <lineage>
        <taxon>Bacteria</taxon>
        <taxon>Bacillati</taxon>
        <taxon>Bacillota</taxon>
        <taxon>Clostridia</taxon>
        <taxon>Eubacteriales</taxon>
        <taxon>Oscillospiraceae</taxon>
        <taxon>Acetivibrio</taxon>
    </lineage>
</organism>
<comment type="caution">
    <text evidence="2">The sequence shown here is derived from an EMBL/GenBank/DDBJ whole genome shotgun (WGS) entry which is preliminary data.</text>
</comment>
<evidence type="ECO:0000313" key="3">
    <source>
        <dbReference type="Proteomes" id="UP000019109"/>
    </source>
</evidence>
<reference evidence="2" key="1">
    <citation type="journal article" date="2014" name="Genome Announc.">
        <title>Draft Genome Sequence of Clostridium straminisolvens Strain JCM 21531T, Isolated from a Cellulose-Degrading Bacterial Community.</title>
        <authorList>
            <person name="Yuki M."/>
            <person name="Oshima K."/>
            <person name="Suda W."/>
            <person name="Sakamoto M."/>
            <person name="Kitamura K."/>
            <person name="Iida T."/>
            <person name="Hattori M."/>
            <person name="Ohkuma M."/>
        </authorList>
    </citation>
    <scope>NUCLEOTIDE SEQUENCE [LARGE SCALE GENOMIC DNA]</scope>
    <source>
        <strain evidence="2">JCM 21531</strain>
    </source>
</reference>
<name>W4UZP5_9FIRM</name>
<keyword evidence="2" id="KW-0436">Ligase</keyword>